<evidence type="ECO:0000259" key="1">
    <source>
        <dbReference type="PROSITE" id="PS51186"/>
    </source>
</evidence>
<proteinExistence type="predicted"/>
<name>A0ABS7NEA7_9RHOB</name>
<organism evidence="2 3">
    <name type="scientific">Leisingera daeponensis</name>
    <dbReference type="NCBI Taxonomy" id="405746"/>
    <lineage>
        <taxon>Bacteria</taxon>
        <taxon>Pseudomonadati</taxon>
        <taxon>Pseudomonadota</taxon>
        <taxon>Alphaproteobacteria</taxon>
        <taxon>Rhodobacterales</taxon>
        <taxon>Roseobacteraceae</taxon>
        <taxon>Leisingera</taxon>
    </lineage>
</organism>
<evidence type="ECO:0000313" key="2">
    <source>
        <dbReference type="EMBL" id="MBY6139196.1"/>
    </source>
</evidence>
<dbReference type="Gene3D" id="3.40.630.30">
    <property type="match status" value="1"/>
</dbReference>
<keyword evidence="3" id="KW-1185">Reference proteome</keyword>
<dbReference type="Proteomes" id="UP000766629">
    <property type="component" value="Unassembled WGS sequence"/>
</dbReference>
<reference evidence="2 3" key="1">
    <citation type="submission" date="2021-06" db="EMBL/GenBank/DDBJ databases">
        <title>50 bacteria genomes isolated from Dapeng, Shenzhen, China.</title>
        <authorList>
            <person name="Zheng W."/>
            <person name="Yu S."/>
            <person name="Huang Y."/>
        </authorList>
    </citation>
    <scope>NUCLEOTIDE SEQUENCE [LARGE SCALE GENOMIC DNA]</scope>
    <source>
        <strain evidence="2 3">DP1N14-2</strain>
    </source>
</reference>
<dbReference type="Pfam" id="PF00583">
    <property type="entry name" value="Acetyltransf_1"/>
    <property type="match status" value="1"/>
</dbReference>
<dbReference type="PROSITE" id="PS51186">
    <property type="entry name" value="GNAT"/>
    <property type="match status" value="1"/>
</dbReference>
<protein>
    <submittedName>
        <fullName evidence="2">GNAT family N-acetyltransferase</fullName>
    </submittedName>
</protein>
<dbReference type="InterPro" id="IPR000182">
    <property type="entry name" value="GNAT_dom"/>
</dbReference>
<dbReference type="EMBL" id="JAHVJA010000002">
    <property type="protein sequence ID" value="MBY6139196.1"/>
    <property type="molecule type" value="Genomic_DNA"/>
</dbReference>
<evidence type="ECO:0000313" key="3">
    <source>
        <dbReference type="Proteomes" id="UP000766629"/>
    </source>
</evidence>
<dbReference type="SUPFAM" id="SSF55729">
    <property type="entry name" value="Acyl-CoA N-acyltransferases (Nat)"/>
    <property type="match status" value="1"/>
</dbReference>
<dbReference type="RefSeq" id="WP_222507829.1">
    <property type="nucleotide sequence ID" value="NZ_JAHVJA010000002.1"/>
</dbReference>
<sequence length="159" mass="17643">MPLTLCPVSRSEFDLVSHIQVQPDQVRFSGTVVQAFEEDEDGVDFHAVLDDACAVGFFKIDRLYHETYEFAQSDELGLRAFMIDREHQGKGFATASTAALQTYLTRHYPDRSAVVLTVNMQNPGAIRCYSKGGFEDTGGIYPHGMAGPQHILRMALAGR</sequence>
<feature type="domain" description="N-acetyltransferase" evidence="1">
    <location>
        <begin position="3"/>
        <end position="159"/>
    </location>
</feature>
<comment type="caution">
    <text evidence="2">The sequence shown here is derived from an EMBL/GenBank/DDBJ whole genome shotgun (WGS) entry which is preliminary data.</text>
</comment>
<accession>A0ABS7NEA7</accession>
<dbReference type="InterPro" id="IPR016181">
    <property type="entry name" value="Acyl_CoA_acyltransferase"/>
</dbReference>
<gene>
    <name evidence="2" type="ORF">KUV26_07055</name>
</gene>